<keyword evidence="1" id="KW-0175">Coiled coil</keyword>
<accession>A0A510DRD2</accession>
<evidence type="ECO:0000313" key="2">
    <source>
        <dbReference type="EMBL" id="BBG22739.1"/>
    </source>
</evidence>
<name>A0A510E083_9CREN</name>
<dbReference type="Proteomes" id="UP000322983">
    <property type="component" value="Chromosome"/>
</dbReference>
<evidence type="ECO:0000313" key="4">
    <source>
        <dbReference type="Proteomes" id="UP000322983"/>
    </source>
</evidence>
<gene>
    <name evidence="2" type="ORF">IC006_0023</name>
    <name evidence="3" type="ORF">IC007_0023</name>
</gene>
<dbReference type="STRING" id="1294262.GCA_001316085_00813"/>
<dbReference type="KEGG" id="step:IC006_0023"/>
<accession>A0A510E083</accession>
<keyword evidence="4" id="KW-1185">Reference proteome</keyword>
<protein>
    <submittedName>
        <fullName evidence="3">Uncharacterized protein</fullName>
    </submittedName>
</protein>
<organism evidence="3 5">
    <name type="scientific">Sulfuracidifex tepidarius</name>
    <dbReference type="NCBI Taxonomy" id="1294262"/>
    <lineage>
        <taxon>Archaea</taxon>
        <taxon>Thermoproteota</taxon>
        <taxon>Thermoprotei</taxon>
        <taxon>Sulfolobales</taxon>
        <taxon>Sulfolobaceae</taxon>
        <taxon>Sulfuracidifex</taxon>
    </lineage>
</organism>
<dbReference type="AlphaFoldDB" id="A0A510E083"/>
<evidence type="ECO:0000256" key="1">
    <source>
        <dbReference type="SAM" id="Coils"/>
    </source>
</evidence>
<dbReference type="Proteomes" id="UP000325030">
    <property type="component" value="Chromosome"/>
</dbReference>
<evidence type="ECO:0000313" key="5">
    <source>
        <dbReference type="Proteomes" id="UP000325030"/>
    </source>
</evidence>
<reference evidence="3 4" key="2">
    <citation type="journal article" date="2020" name="Int. J. Syst. Evol. Microbiol.">
        <title>Sulfuracidifex tepidarius gen. nov., sp. nov. and transfer of Sulfolobus metallicus Huber and Stetter 1992 to the genus Sulfuracidifex as Sulfuracidifex metallicus comb. nov.</title>
        <authorList>
            <person name="Itoh T."/>
            <person name="Miura T."/>
            <person name="Sakai H.D."/>
            <person name="Kato S."/>
            <person name="Ohkuma M."/>
            <person name="Takashina T."/>
        </authorList>
    </citation>
    <scope>NUCLEOTIDE SEQUENCE</scope>
    <source>
        <strain evidence="2 4">IC-006</strain>
        <strain evidence="3">IC-007</strain>
    </source>
</reference>
<dbReference type="EMBL" id="AP018929">
    <property type="protein sequence ID" value="BBG22739.1"/>
    <property type="molecule type" value="Genomic_DNA"/>
</dbReference>
<feature type="coiled-coil region" evidence="1">
    <location>
        <begin position="189"/>
        <end position="219"/>
    </location>
</feature>
<proteinExistence type="predicted"/>
<reference evidence="5" key="1">
    <citation type="submission" date="2018-09" db="EMBL/GenBank/DDBJ databases">
        <title>Complete Genome Sequencing of Sulfolobus sp. JCM 16834.</title>
        <authorList>
            <person name="Kato S."/>
            <person name="Itoh T."/>
            <person name="Ohkuma M."/>
        </authorList>
    </citation>
    <scope>NUCLEOTIDE SEQUENCE [LARGE SCALE GENOMIC DNA]</scope>
    <source>
        <strain evidence="5">IC-007</strain>
    </source>
</reference>
<sequence length="219" mass="25146">MTKLSWVNETSFTLFCDGDSLLFNCNSGRFIIEIKKEKNKLSVFIFSNGVRMTFDGTRLFDMHNLKVMKGDDGKEELRRILKEASTDLKEGISSINNYYGVPVKLIGKVIDEFLESCDVDPAKYLSFDINKIKVSYGKEFSKDSATFESKNFAEVVLGNNGCIKAKVYFDSSKPSFMVSEDCENFIENKLEFEEKIDNINTLIEEYKEIVDSLKKWLNE</sequence>
<evidence type="ECO:0000313" key="3">
    <source>
        <dbReference type="EMBL" id="BBG25518.1"/>
    </source>
</evidence>
<dbReference type="EMBL" id="AP018930">
    <property type="protein sequence ID" value="BBG25518.1"/>
    <property type="molecule type" value="Genomic_DNA"/>
</dbReference>